<proteinExistence type="predicted"/>
<dbReference type="Pfam" id="PF09861">
    <property type="entry name" value="Lar_N"/>
    <property type="match status" value="1"/>
</dbReference>
<accession>A0A2W1N4M4</accession>
<evidence type="ECO:0000313" key="2">
    <source>
        <dbReference type="EMBL" id="PZE19679.1"/>
    </source>
</evidence>
<dbReference type="GO" id="GO:0050043">
    <property type="term" value="F:lactate racemase activity"/>
    <property type="evidence" value="ECO:0007669"/>
    <property type="project" value="InterPro"/>
</dbReference>
<dbReference type="Gene3D" id="3.40.50.11440">
    <property type="match status" value="1"/>
</dbReference>
<dbReference type="Proteomes" id="UP000214746">
    <property type="component" value="Unassembled WGS sequence"/>
</dbReference>
<dbReference type="EMBL" id="NHRJ02000014">
    <property type="protein sequence ID" value="PZE19679.1"/>
    <property type="molecule type" value="Genomic_DNA"/>
</dbReference>
<name>A0A2W1N4M4_PAEXE</name>
<dbReference type="AlphaFoldDB" id="A0A2W1N4M4"/>
<organism evidence="2 3">
    <name type="scientific">Paenibacillus xerothermodurans</name>
    <dbReference type="NCBI Taxonomy" id="1977292"/>
    <lineage>
        <taxon>Bacteria</taxon>
        <taxon>Bacillati</taxon>
        <taxon>Bacillota</taxon>
        <taxon>Bacilli</taxon>
        <taxon>Bacillales</taxon>
        <taxon>Paenibacillaceae</taxon>
        <taxon>Paenibacillus</taxon>
    </lineage>
</organism>
<dbReference type="RefSeq" id="WP_089201226.1">
    <property type="nucleotide sequence ID" value="NZ_NHRJ02000014.1"/>
</dbReference>
<dbReference type="InterPro" id="IPR018657">
    <property type="entry name" value="LarA-like_N"/>
</dbReference>
<evidence type="ECO:0000259" key="1">
    <source>
        <dbReference type="Pfam" id="PF09861"/>
    </source>
</evidence>
<protein>
    <submittedName>
        <fullName evidence="2">DUF2088 domain-containing protein</fullName>
    </submittedName>
</protein>
<evidence type="ECO:0000313" key="3">
    <source>
        <dbReference type="Proteomes" id="UP000214746"/>
    </source>
</evidence>
<dbReference type="OrthoDB" id="9788398at2"/>
<keyword evidence="3" id="KW-1185">Reference proteome</keyword>
<feature type="domain" description="LarA-like N-terminal" evidence="1">
    <location>
        <begin position="30"/>
        <end position="188"/>
    </location>
</feature>
<gene>
    <name evidence="2" type="ORF">CBW46_017235</name>
</gene>
<sequence length="430" mass="46468">MSLTQSGNYDPLPAMIPVRQVFEALTVDDIEAEVRAELNQQTVKQTIPAGARVAVGVGSRGVANLKTITFAVISQLIEWGARPFIVPAMGSHGGGTGQGQIKVLAEFGITEESMGVRIVSTMDVVQIGALSDGTPVYLDKEAQQADAIVFINRIKPHTSFKGDYESGLLKMMAIGLGRHQGALAVHQHPLADMPVVLPKIAEVYFKRAPIAFGLAILENAYDRTARIVAVPGDEMIAAEKELLIQAKQFMPRIIPKTIDLLLVNEMGKNISGSGMDPNITGRAASKAPQKFDAPEIERLVVLGLTPETKGNACGIGVADVTTRRVFEQINLDYTYANVLTSKVLDSAKIPVIMQNDAEAINAALTTCYSIGRSAPRVVWVKNTLELEYILVSQSVLSELGGDPRIEVLGDPIRVEFDADRNITTNIWKGR</sequence>
<comment type="caution">
    <text evidence="2">The sequence shown here is derived from an EMBL/GenBank/DDBJ whole genome shotgun (WGS) entry which is preliminary data.</text>
</comment>
<reference evidence="2" key="1">
    <citation type="submission" date="2018-06" db="EMBL/GenBank/DDBJ databases">
        <title>Paenibacillus xerothermodurans sp. nov. an extremely dry heat resistant spore forming bacterium isolated from the soil of Cape Canaveral, Florida.</title>
        <authorList>
            <person name="Seuylemezian A."/>
            <person name="Kaur N."/>
            <person name="Patil P."/>
            <person name="Patil P."/>
            <person name="Mayilraj S."/>
            <person name="Vaishampayan P."/>
        </authorList>
    </citation>
    <scope>NUCLEOTIDE SEQUENCE [LARGE SCALE GENOMIC DNA]</scope>
    <source>
        <strain evidence="2">ATCC 27380</strain>
    </source>
</reference>